<dbReference type="OrthoDB" id="9764016at2"/>
<gene>
    <name evidence="1" type="ORF">SAMN02787118_121117</name>
</gene>
<reference evidence="1 2" key="1">
    <citation type="submission" date="2016-10" db="EMBL/GenBank/DDBJ databases">
        <authorList>
            <person name="de Groot N.N."/>
        </authorList>
    </citation>
    <scope>NUCLEOTIDE SEQUENCE [LARGE SCALE GENOMIC DNA]</scope>
    <source>
        <strain evidence="1 2">OK461</strain>
    </source>
</reference>
<proteinExistence type="predicted"/>
<protein>
    <submittedName>
        <fullName evidence="1">Uncharacterized protein</fullName>
    </submittedName>
</protein>
<dbReference type="EMBL" id="FONR01000021">
    <property type="protein sequence ID" value="SFG48040.1"/>
    <property type="molecule type" value="Genomic_DNA"/>
</dbReference>
<evidence type="ECO:0000313" key="1">
    <source>
        <dbReference type="EMBL" id="SFG48040.1"/>
    </source>
</evidence>
<dbReference type="AlphaFoldDB" id="A0A1I2S5K8"/>
<dbReference type="Proteomes" id="UP000181942">
    <property type="component" value="Unassembled WGS sequence"/>
</dbReference>
<organism evidence="1 2">
    <name type="scientific">Streptomyces mirabilis</name>
    <dbReference type="NCBI Taxonomy" id="68239"/>
    <lineage>
        <taxon>Bacteria</taxon>
        <taxon>Bacillati</taxon>
        <taxon>Actinomycetota</taxon>
        <taxon>Actinomycetes</taxon>
        <taxon>Kitasatosporales</taxon>
        <taxon>Streptomycetaceae</taxon>
        <taxon>Streptomyces</taxon>
    </lineage>
</organism>
<dbReference type="RefSeq" id="WP_143138326.1">
    <property type="nucleotide sequence ID" value="NZ_FONR01000021.1"/>
</dbReference>
<accession>A0A1I2S5K8</accession>
<name>A0A1I2S5K8_9ACTN</name>
<sequence length="131" mass="13769">MTTGRARLTKARDDDGAEVIRFTAAGQEIDFAPATASLLRPLLEGGWWTLADLVTAATLSVPDAAGVVGELVDGQAAYVRAGDRRAGARHVPATGRGHRGPVRRRLRNYVATATRAKPAWSSTSTARSSSG</sequence>
<evidence type="ECO:0000313" key="2">
    <source>
        <dbReference type="Proteomes" id="UP000181942"/>
    </source>
</evidence>